<dbReference type="CDD" id="cd23814">
    <property type="entry name" value="UEV_AKTIP"/>
    <property type="match status" value="1"/>
</dbReference>
<dbReference type="GeneID" id="27684030"/>
<evidence type="ECO:0000256" key="2">
    <source>
        <dbReference type="SAM" id="MobiDB-lite"/>
    </source>
</evidence>
<dbReference type="AlphaFoldDB" id="A0A0L0HU08"/>
<evidence type="ECO:0000259" key="3">
    <source>
        <dbReference type="PROSITE" id="PS50127"/>
    </source>
</evidence>
<organism evidence="4 5">
    <name type="scientific">Spizellomyces punctatus (strain DAOM BR117)</name>
    <dbReference type="NCBI Taxonomy" id="645134"/>
    <lineage>
        <taxon>Eukaryota</taxon>
        <taxon>Fungi</taxon>
        <taxon>Fungi incertae sedis</taxon>
        <taxon>Chytridiomycota</taxon>
        <taxon>Chytridiomycota incertae sedis</taxon>
        <taxon>Chytridiomycetes</taxon>
        <taxon>Spizellomycetales</taxon>
        <taxon>Spizellomycetaceae</taxon>
        <taxon>Spizellomyces</taxon>
    </lineage>
</organism>
<dbReference type="eggNOG" id="KOG0429">
    <property type="taxonomic scope" value="Eukaryota"/>
</dbReference>
<dbReference type="RefSeq" id="XP_016612612.1">
    <property type="nucleotide sequence ID" value="XM_016748622.1"/>
</dbReference>
<dbReference type="OrthoDB" id="5596422at2759"/>
<evidence type="ECO:0000256" key="1">
    <source>
        <dbReference type="ARBA" id="ARBA00022786"/>
    </source>
</evidence>
<dbReference type="STRING" id="645134.A0A0L0HU08"/>
<dbReference type="EMBL" id="KQ257450">
    <property type="protein sequence ID" value="KND04573.1"/>
    <property type="molecule type" value="Genomic_DNA"/>
</dbReference>
<dbReference type="Proteomes" id="UP000053201">
    <property type="component" value="Unassembled WGS sequence"/>
</dbReference>
<evidence type="ECO:0000313" key="5">
    <source>
        <dbReference type="Proteomes" id="UP000053201"/>
    </source>
</evidence>
<dbReference type="PANTHER" id="PTHR24067">
    <property type="entry name" value="UBIQUITIN-CONJUGATING ENZYME E2"/>
    <property type="match status" value="1"/>
</dbReference>
<accession>A0A0L0HU08</accession>
<dbReference type="InterPro" id="IPR016135">
    <property type="entry name" value="UBQ-conjugating_enzyme/RWD"/>
</dbReference>
<reference evidence="4 5" key="1">
    <citation type="submission" date="2009-08" db="EMBL/GenBank/DDBJ databases">
        <title>The Genome Sequence of Spizellomyces punctatus strain DAOM BR117.</title>
        <authorList>
            <consortium name="The Broad Institute Genome Sequencing Platform"/>
            <person name="Russ C."/>
            <person name="Cuomo C."/>
            <person name="Shea T."/>
            <person name="Young S.K."/>
            <person name="Zeng Q."/>
            <person name="Koehrsen M."/>
            <person name="Haas B."/>
            <person name="Borodovsky M."/>
            <person name="Guigo R."/>
            <person name="Alvarado L."/>
            <person name="Berlin A."/>
            <person name="Bochicchio J."/>
            <person name="Borenstein D."/>
            <person name="Chapman S."/>
            <person name="Chen Z."/>
            <person name="Engels R."/>
            <person name="Freedman E."/>
            <person name="Gellesch M."/>
            <person name="Goldberg J."/>
            <person name="Griggs A."/>
            <person name="Gujja S."/>
            <person name="Heiman D."/>
            <person name="Hepburn T."/>
            <person name="Howarth C."/>
            <person name="Jen D."/>
            <person name="Larson L."/>
            <person name="Lewis B."/>
            <person name="Mehta T."/>
            <person name="Park D."/>
            <person name="Pearson M."/>
            <person name="Roberts A."/>
            <person name="Saif S."/>
            <person name="Shenoy N."/>
            <person name="Sisk P."/>
            <person name="Stolte C."/>
            <person name="Sykes S."/>
            <person name="Thomson T."/>
            <person name="Walk T."/>
            <person name="White J."/>
            <person name="Yandava C."/>
            <person name="Burger G."/>
            <person name="Gray M.W."/>
            <person name="Holland P.W.H."/>
            <person name="King N."/>
            <person name="Lang F.B.F."/>
            <person name="Roger A.J."/>
            <person name="Ruiz-Trillo I."/>
            <person name="Lander E."/>
            <person name="Nusbaum C."/>
        </authorList>
    </citation>
    <scope>NUCLEOTIDE SEQUENCE [LARGE SCALE GENOMIC DNA]</scope>
    <source>
        <strain evidence="4 5">DAOM BR117</strain>
    </source>
</reference>
<dbReference type="InterPro" id="IPR050113">
    <property type="entry name" value="Ub_conjugating_enzyme"/>
</dbReference>
<evidence type="ECO:0000313" key="4">
    <source>
        <dbReference type="EMBL" id="KND04573.1"/>
    </source>
</evidence>
<dbReference type="SUPFAM" id="SSF54495">
    <property type="entry name" value="UBC-like"/>
    <property type="match status" value="1"/>
</dbReference>
<sequence>MEDLNQPALAPSAEDSSLSASPSQYDDYLRRYELLLEFKHLNSGKNCPPGIYLKPSPDNVNEWHGVVFIHRGYYKEGVFKFIIQIPRTYPHDPPAVLFLTDMFHPLIGRDGYFNLAQQFPQWRPRRDYICHILHYIKNSFRESVLTSLQEHSCRNPEAYKMLHNERGVFAKLAAQCAQISVSQDIIFDNDDMSHIHFSPLTDEQFEDIKAQMILSVAKS</sequence>
<dbReference type="Gene3D" id="3.10.110.10">
    <property type="entry name" value="Ubiquitin Conjugating Enzyme"/>
    <property type="match status" value="1"/>
</dbReference>
<keyword evidence="5" id="KW-1185">Reference proteome</keyword>
<dbReference type="PROSITE" id="PS50127">
    <property type="entry name" value="UBC_2"/>
    <property type="match status" value="1"/>
</dbReference>
<gene>
    <name evidence="4" type="ORF">SPPG_00294</name>
</gene>
<dbReference type="SMART" id="SM00212">
    <property type="entry name" value="UBCc"/>
    <property type="match status" value="1"/>
</dbReference>
<feature type="compositionally biased region" description="Low complexity" evidence="2">
    <location>
        <begin position="7"/>
        <end position="22"/>
    </location>
</feature>
<dbReference type="Pfam" id="PF00179">
    <property type="entry name" value="UQ_con"/>
    <property type="match status" value="1"/>
</dbReference>
<keyword evidence="1" id="KW-0833">Ubl conjugation pathway</keyword>
<feature type="region of interest" description="Disordered" evidence="2">
    <location>
        <begin position="1"/>
        <end position="22"/>
    </location>
</feature>
<dbReference type="OMA" id="TGHCPLG"/>
<dbReference type="InParanoid" id="A0A0L0HU08"/>
<protein>
    <recommendedName>
        <fullName evidence="3">UBC core domain-containing protein</fullName>
    </recommendedName>
</protein>
<dbReference type="VEuPathDB" id="FungiDB:SPPG_00294"/>
<name>A0A0L0HU08_SPIPD</name>
<proteinExistence type="predicted"/>
<feature type="domain" description="UBC core" evidence="3">
    <location>
        <begin position="29"/>
        <end position="182"/>
    </location>
</feature>
<dbReference type="InterPro" id="IPR000608">
    <property type="entry name" value="UBC"/>
</dbReference>